<dbReference type="Pfam" id="PF01594">
    <property type="entry name" value="AI-2E_transport"/>
    <property type="match status" value="1"/>
</dbReference>
<proteinExistence type="inferred from homology"/>
<comment type="subcellular location">
    <subcellularLocation>
        <location evidence="1">Membrane</location>
        <topology evidence="1">Multi-pass membrane protein</topology>
    </subcellularLocation>
</comment>
<keyword evidence="8" id="KW-1185">Reference proteome</keyword>
<organism evidence="7 8">
    <name type="scientific">Halolamina pelagica</name>
    <dbReference type="NCBI Taxonomy" id="699431"/>
    <lineage>
        <taxon>Archaea</taxon>
        <taxon>Methanobacteriati</taxon>
        <taxon>Methanobacteriota</taxon>
        <taxon>Stenosarchaea group</taxon>
        <taxon>Halobacteria</taxon>
        <taxon>Halobacteriales</taxon>
        <taxon>Haloferacaceae</taxon>
    </lineage>
</organism>
<dbReference type="Proteomes" id="UP000050535">
    <property type="component" value="Unassembled WGS sequence"/>
</dbReference>
<dbReference type="GO" id="GO:0016020">
    <property type="term" value="C:membrane"/>
    <property type="evidence" value="ECO:0007669"/>
    <property type="project" value="UniProtKB-SubCell"/>
</dbReference>
<dbReference type="AlphaFoldDB" id="A0A0P7GNZ7"/>
<evidence type="ECO:0000256" key="1">
    <source>
        <dbReference type="ARBA" id="ARBA00004141"/>
    </source>
</evidence>
<evidence type="ECO:0000256" key="4">
    <source>
        <dbReference type="ARBA" id="ARBA00022989"/>
    </source>
</evidence>
<dbReference type="PANTHER" id="PTHR21716">
    <property type="entry name" value="TRANSMEMBRANE PROTEIN"/>
    <property type="match status" value="1"/>
</dbReference>
<evidence type="ECO:0000256" key="6">
    <source>
        <dbReference type="SAM" id="Phobius"/>
    </source>
</evidence>
<dbReference type="InterPro" id="IPR002549">
    <property type="entry name" value="AI-2E-like"/>
</dbReference>
<dbReference type="PATRIC" id="fig|699431.3.peg.1170"/>
<evidence type="ECO:0000256" key="2">
    <source>
        <dbReference type="ARBA" id="ARBA00009773"/>
    </source>
</evidence>
<feature type="transmembrane region" description="Helical" evidence="6">
    <location>
        <begin position="310"/>
        <end position="338"/>
    </location>
</feature>
<dbReference type="OrthoDB" id="282734at2157"/>
<gene>
    <name evidence="7" type="ORF">SY89_01141</name>
</gene>
<comment type="similarity">
    <text evidence="2">Belongs to the autoinducer-2 exporter (AI-2E) (TC 2.A.86) family.</text>
</comment>
<evidence type="ECO:0008006" key="9">
    <source>
        <dbReference type="Google" id="ProtNLM"/>
    </source>
</evidence>
<comment type="caution">
    <text evidence="7">The sequence shown here is derived from an EMBL/GenBank/DDBJ whole genome shotgun (WGS) entry which is preliminary data.</text>
</comment>
<feature type="transmembrane region" description="Helical" evidence="6">
    <location>
        <begin position="140"/>
        <end position="163"/>
    </location>
</feature>
<protein>
    <recommendedName>
        <fullName evidence="9">AI-2E family transporter</fullName>
    </recommendedName>
</protein>
<evidence type="ECO:0000256" key="5">
    <source>
        <dbReference type="ARBA" id="ARBA00023136"/>
    </source>
</evidence>
<dbReference type="PANTHER" id="PTHR21716:SF4">
    <property type="entry name" value="TRANSMEMBRANE PROTEIN 245"/>
    <property type="match status" value="1"/>
</dbReference>
<reference evidence="8" key="1">
    <citation type="submission" date="2013-11" db="EMBL/GenBank/DDBJ databases">
        <authorList>
            <person name="Hoang H.T."/>
            <person name="Killian M.L."/>
            <person name="Madson D.M."/>
            <person name="Arruda P.H.E."/>
            <person name="Sun D."/>
            <person name="Schwartz K.J."/>
            <person name="Yoon K."/>
        </authorList>
    </citation>
    <scope>NUCLEOTIDE SEQUENCE [LARGE SCALE GENOMIC DNA]</scope>
    <source>
        <strain evidence="8">CDK2</strain>
    </source>
</reference>
<feature type="transmembrane region" description="Helical" evidence="6">
    <location>
        <begin position="6"/>
        <end position="38"/>
    </location>
</feature>
<evidence type="ECO:0000256" key="3">
    <source>
        <dbReference type="ARBA" id="ARBA00022692"/>
    </source>
</evidence>
<evidence type="ECO:0000313" key="8">
    <source>
        <dbReference type="Proteomes" id="UP000050535"/>
    </source>
</evidence>
<evidence type="ECO:0000313" key="7">
    <source>
        <dbReference type="EMBL" id="KPN30410.1"/>
    </source>
</evidence>
<keyword evidence="3 6" id="KW-0812">Transmembrane</keyword>
<accession>A0A0P7GNZ7</accession>
<dbReference type="RefSeq" id="WP_054583395.1">
    <property type="nucleotide sequence ID" value="NZ_LGUC01000001.1"/>
</dbReference>
<dbReference type="EMBL" id="LGUC01000001">
    <property type="protein sequence ID" value="KPN30410.1"/>
    <property type="molecule type" value="Genomic_DNA"/>
</dbReference>
<keyword evidence="4 6" id="KW-1133">Transmembrane helix</keyword>
<feature type="transmembrane region" description="Helical" evidence="6">
    <location>
        <begin position="240"/>
        <end position="266"/>
    </location>
</feature>
<dbReference type="STRING" id="699431.SY89_01141"/>
<sequence length="388" mass="42174">MDEKRLVIAAFGVVVTAVVGFLAYQFIAPLTVSIFLYYSTRRYFKFLRRLRLPARVRAVAVLASLAVPLILLISYATVLLVIEARAFVTEYSLLEVAATNVDWLGGVDEIPAFTVQGLYEAYQSGDLSPFIDFASTHAELLTSLISGFFLNLFVVVIVTYYLLVDGRRIRDWLLRFDDDAIIREYLEAADQELESVLFGNLLNVIAISLIAIAAFTSYNAFVPTPAEVPYPALAGTLTGIASLIPVVGMKIVYLPLTGVAALPIVLGGDSSHLAYVVAFLAVAVVVVDTIPDILLRPILSGENTHVGLLMLAYTLGPVVLGFYGLFFAPIVLVIGLTFAQTALPRLLGADEDDGVSAEQMRLGDFGVSTDRSVRDRVRAAAAKPFQRE</sequence>
<feature type="transmembrane region" description="Helical" evidence="6">
    <location>
        <begin position="59"/>
        <end position="82"/>
    </location>
</feature>
<feature type="transmembrane region" description="Helical" evidence="6">
    <location>
        <begin position="273"/>
        <end position="290"/>
    </location>
</feature>
<name>A0A0P7GNZ7_9EURY</name>
<keyword evidence="5 6" id="KW-0472">Membrane</keyword>
<feature type="transmembrane region" description="Helical" evidence="6">
    <location>
        <begin position="201"/>
        <end position="220"/>
    </location>
</feature>